<gene>
    <name evidence="2" type="ORF">SPIRO4BDMA_50992</name>
</gene>
<dbReference type="EMBL" id="FWDO01000005">
    <property type="protein sequence ID" value="SLM19477.1"/>
    <property type="molecule type" value="Genomic_DNA"/>
</dbReference>
<evidence type="ECO:0000313" key="2">
    <source>
        <dbReference type="EMBL" id="SLM19477.1"/>
    </source>
</evidence>
<dbReference type="AlphaFoldDB" id="A0A3P3XT62"/>
<organism evidence="2">
    <name type="scientific">uncultured spirochete</name>
    <dbReference type="NCBI Taxonomy" id="156406"/>
    <lineage>
        <taxon>Bacteria</taxon>
        <taxon>Pseudomonadati</taxon>
        <taxon>Spirochaetota</taxon>
        <taxon>Spirochaetia</taxon>
        <taxon>Spirochaetales</taxon>
        <taxon>environmental samples</taxon>
    </lineage>
</organism>
<keyword evidence="1" id="KW-0732">Signal</keyword>
<sequence>MKKVLLLLALLVVVLPVFAQDNRGTGFNFAAGLGTDLLPNPSDATKMESWSKLALQPEFSMGKFGIGLDLMVRFKLATSGTAAFELYEPDWVPQNGQSIFDVYLPKILYIRYGYQWEDPFYIKMGSISDFTLGNGLIVDNYSNMRFLPQRRIFGMQLGIDGSLFGFPYVGLEALTGNVTKLDVIGGRFYVRPLAFFGKGLLGKLQIGAIAAYDRDPYLYVDDATYGTSYESAGSPPSEATYVVGADITLPVIQSNAFSLTTFVEGAREKNKSMGAITGIRGKVLRIVSYGAQFRYFQEGFIPSYFDANYDLYRADRFVYTETTAAGTDFNPSWLASLGFDLFKSTLSFKATLDAPFGALPSAPGTDNPAEYPHMLGTLGLARGLIPNVGIAARYEKFFLGKKSNNVFSDLADLTDASIGMTVSYKAGSAVVAMDYAYSWNPTKDDFDVVSSLSVGFEL</sequence>
<accession>A0A3P3XT62</accession>
<evidence type="ECO:0008006" key="3">
    <source>
        <dbReference type="Google" id="ProtNLM"/>
    </source>
</evidence>
<evidence type="ECO:0000256" key="1">
    <source>
        <dbReference type="SAM" id="SignalP"/>
    </source>
</evidence>
<protein>
    <recommendedName>
        <fullName evidence="3">DUF5723 domain-containing protein</fullName>
    </recommendedName>
</protein>
<feature type="signal peptide" evidence="1">
    <location>
        <begin position="1"/>
        <end position="19"/>
    </location>
</feature>
<proteinExistence type="predicted"/>
<reference evidence="2" key="1">
    <citation type="submission" date="2017-02" db="EMBL/GenBank/DDBJ databases">
        <authorList>
            <person name="Regsiter A."/>
            <person name="William W."/>
        </authorList>
    </citation>
    <scope>NUCLEOTIDE SEQUENCE</scope>
    <source>
        <strain evidence="2">BdmA 4</strain>
    </source>
</reference>
<feature type="chain" id="PRO_5018217630" description="DUF5723 domain-containing protein" evidence="1">
    <location>
        <begin position="20"/>
        <end position="458"/>
    </location>
</feature>
<name>A0A3P3XT62_9SPIR</name>